<name>A0ACD4NJ81_9HYPH</name>
<accession>A0ACD4NJ81</accession>
<dbReference type="Proteomes" id="UP001163223">
    <property type="component" value="Chromosome"/>
</dbReference>
<keyword evidence="2" id="KW-1185">Reference proteome</keyword>
<protein>
    <submittedName>
        <fullName evidence="1">Contractile injection system protein, VgrG/Pvc8 family</fullName>
    </submittedName>
</protein>
<evidence type="ECO:0000313" key="2">
    <source>
        <dbReference type="Proteomes" id="UP001163223"/>
    </source>
</evidence>
<sequence length="353" mass="38120">MRPQCKITVDGQLVSGVFSSRIVSCEVTDQEGVSADTVSITLNDDPPAALPRVGAIVRVWMGYAGRLVFMGAFTADEIEAEFKPYQLMITGRSADMKKAKAKQNRERHWDDKTLGDIVSQIANEHGLTPRVDAEMGAHIYDWLGQQGESDIHFLERLAERHGATFGVKDGNLIFAAKGAGRSVSGAALTPITVTLAELVEGTGRIRLSDRSQYKAVTASYQDREKAKRVDVEEDSDKAGEAVYRLGEPFADEKEARRAAKAKARDLKRNGGSFSCQIVGNPQARAGAPLTFAGVRPGADGRPFIIESARHAFSKSGYTTYLDGKLQADPVGDARAIEVARTSGSVPVPMPAPR</sequence>
<evidence type="ECO:0000313" key="1">
    <source>
        <dbReference type="EMBL" id="WAJ26839.1"/>
    </source>
</evidence>
<organism evidence="1 2">
    <name type="scientific">Antarcticirhabdus aurantiaca</name>
    <dbReference type="NCBI Taxonomy" id="2606717"/>
    <lineage>
        <taxon>Bacteria</taxon>
        <taxon>Pseudomonadati</taxon>
        <taxon>Pseudomonadota</taxon>
        <taxon>Alphaproteobacteria</taxon>
        <taxon>Hyphomicrobiales</taxon>
        <taxon>Aurantimonadaceae</taxon>
        <taxon>Antarcticirhabdus</taxon>
    </lineage>
</organism>
<dbReference type="EMBL" id="CP113520">
    <property type="protein sequence ID" value="WAJ26839.1"/>
    <property type="molecule type" value="Genomic_DNA"/>
</dbReference>
<proteinExistence type="predicted"/>
<gene>
    <name evidence="1" type="ORF">OXU80_18485</name>
</gene>
<reference evidence="1" key="1">
    <citation type="submission" date="2022-11" db="EMBL/GenBank/DDBJ databases">
        <title>beta-Carotene-producing bacterium, Jeongeuplla avenae sp. nov., alleviates the salt stress of Arabidopsis seedlings.</title>
        <authorList>
            <person name="Jiang L."/>
            <person name="Lee J."/>
        </authorList>
    </citation>
    <scope>NUCLEOTIDE SEQUENCE</scope>
    <source>
        <strain evidence="1">DY_R2A_6</strain>
    </source>
</reference>